<dbReference type="PANTHER" id="PTHR24301">
    <property type="entry name" value="THROMBOXANE-A SYNTHASE"/>
    <property type="match status" value="1"/>
</dbReference>
<evidence type="ECO:0000313" key="5">
    <source>
        <dbReference type="EMBL" id="CAG8621104.1"/>
    </source>
</evidence>
<dbReference type="PRINTS" id="PR00463">
    <property type="entry name" value="EP450I"/>
</dbReference>
<dbReference type="InterPro" id="IPR017972">
    <property type="entry name" value="Cyt_P450_CS"/>
</dbReference>
<comment type="caution">
    <text evidence="5">The sequence shown here is derived from an EMBL/GenBank/DDBJ whole genome shotgun (WGS) entry which is preliminary data.</text>
</comment>
<evidence type="ECO:0000256" key="1">
    <source>
        <dbReference type="ARBA" id="ARBA00022723"/>
    </source>
</evidence>
<keyword evidence="2 3" id="KW-0408">Iron</keyword>
<organism evidence="5 6">
    <name type="scientific">Acaulospora morrowiae</name>
    <dbReference type="NCBI Taxonomy" id="94023"/>
    <lineage>
        <taxon>Eukaryota</taxon>
        <taxon>Fungi</taxon>
        <taxon>Fungi incertae sedis</taxon>
        <taxon>Mucoromycota</taxon>
        <taxon>Glomeromycotina</taxon>
        <taxon>Glomeromycetes</taxon>
        <taxon>Diversisporales</taxon>
        <taxon>Acaulosporaceae</taxon>
        <taxon>Acaulospora</taxon>
    </lineage>
</organism>
<evidence type="ECO:0000256" key="4">
    <source>
        <dbReference type="RuleBase" id="RU000461"/>
    </source>
</evidence>
<keyword evidence="1 3" id="KW-0479">Metal-binding</keyword>
<dbReference type="PRINTS" id="PR00385">
    <property type="entry name" value="P450"/>
</dbReference>
<dbReference type="Gene3D" id="1.10.630.10">
    <property type="entry name" value="Cytochrome P450"/>
    <property type="match status" value="1"/>
</dbReference>
<dbReference type="OrthoDB" id="1470350at2759"/>
<dbReference type="GO" id="GO:0005506">
    <property type="term" value="F:iron ion binding"/>
    <property type="evidence" value="ECO:0007669"/>
    <property type="project" value="InterPro"/>
</dbReference>
<protein>
    <submittedName>
        <fullName evidence="5">17433_t:CDS:1</fullName>
    </submittedName>
</protein>
<name>A0A9N9CZ75_9GLOM</name>
<dbReference type="Proteomes" id="UP000789342">
    <property type="component" value="Unassembled WGS sequence"/>
</dbReference>
<dbReference type="EMBL" id="CAJVPV010007604">
    <property type="protein sequence ID" value="CAG8621104.1"/>
    <property type="molecule type" value="Genomic_DNA"/>
</dbReference>
<dbReference type="Pfam" id="PF00067">
    <property type="entry name" value="p450"/>
    <property type="match status" value="1"/>
</dbReference>
<keyword evidence="4" id="KW-0560">Oxidoreductase</keyword>
<feature type="non-terminal residue" evidence="5">
    <location>
        <position position="1"/>
    </location>
</feature>
<reference evidence="5" key="1">
    <citation type="submission" date="2021-06" db="EMBL/GenBank/DDBJ databases">
        <authorList>
            <person name="Kallberg Y."/>
            <person name="Tangrot J."/>
            <person name="Rosling A."/>
        </authorList>
    </citation>
    <scope>NUCLEOTIDE SEQUENCE</scope>
    <source>
        <strain evidence="5">CL551</strain>
    </source>
</reference>
<dbReference type="InterPro" id="IPR001128">
    <property type="entry name" value="Cyt_P450"/>
</dbReference>
<dbReference type="GO" id="GO:0004497">
    <property type="term" value="F:monooxygenase activity"/>
    <property type="evidence" value="ECO:0007669"/>
    <property type="project" value="UniProtKB-KW"/>
</dbReference>
<feature type="binding site" description="axial binding residue" evidence="3">
    <location>
        <position position="468"/>
    </location>
    <ligand>
        <name>heme</name>
        <dbReference type="ChEBI" id="CHEBI:30413"/>
    </ligand>
    <ligandPart>
        <name>Fe</name>
        <dbReference type="ChEBI" id="CHEBI:18248"/>
    </ligandPart>
</feature>
<keyword evidence="4" id="KW-0503">Monooxygenase</keyword>
<dbReference type="InterPro" id="IPR002401">
    <property type="entry name" value="Cyt_P450_E_grp-I"/>
</dbReference>
<evidence type="ECO:0000256" key="2">
    <source>
        <dbReference type="ARBA" id="ARBA00023004"/>
    </source>
</evidence>
<keyword evidence="3 4" id="KW-0349">Heme</keyword>
<comment type="cofactor">
    <cofactor evidence="3">
        <name>heme</name>
        <dbReference type="ChEBI" id="CHEBI:30413"/>
    </cofactor>
</comment>
<dbReference type="AlphaFoldDB" id="A0A9N9CZ75"/>
<dbReference type="InterPro" id="IPR036396">
    <property type="entry name" value="Cyt_P450_sf"/>
</dbReference>
<evidence type="ECO:0000313" key="6">
    <source>
        <dbReference type="Proteomes" id="UP000789342"/>
    </source>
</evidence>
<dbReference type="PROSITE" id="PS00086">
    <property type="entry name" value="CYTOCHROME_P450"/>
    <property type="match status" value="1"/>
</dbReference>
<keyword evidence="6" id="KW-1185">Reference proteome</keyword>
<accession>A0A9N9CZ75</accession>
<dbReference type="PANTHER" id="PTHR24301:SF2">
    <property type="entry name" value="THROMBOXANE-A SYNTHASE"/>
    <property type="match status" value="1"/>
</dbReference>
<proteinExistence type="inferred from homology"/>
<comment type="similarity">
    <text evidence="4">Belongs to the cytochrome P450 family.</text>
</comment>
<gene>
    <name evidence="5" type="ORF">AMORRO_LOCUS8667</name>
</gene>
<dbReference type="GO" id="GO:0016705">
    <property type="term" value="F:oxidoreductase activity, acting on paired donors, with incorporation or reduction of molecular oxygen"/>
    <property type="evidence" value="ECO:0007669"/>
    <property type="project" value="InterPro"/>
</dbReference>
<sequence>MLKLNLFTSGFDWISITLIFLFLYVSKYYYNYCKRENPLPGPLPLPIIGNLHQAIFHKIGDIDFGTWSFHLREKYGETFEVYLGSLRTVVTGDPESLDKIYNPSLKNRFFVRPKVNGLSELEMNDGLIFNNDKKSWSRNRKFVSQTLQSPKFLREFAGITQDLFDKVECNWTSGVVIDFATWIRCFMTDILSSTLTGSPAVCPLSCSISKSEYTPEMKKSYEFLESLKTWFNSLPFFVAIPRYLRYNLPILSSINRHYLNNAKRLEDEILEKVIKRREQLESLPGGQAVGDGLLDMLLTMNIRDHNEPAEDDEPMKDEEIRDNVMDISLTSSDSTGNSFCYFIYHIFHNPLCKERLLEEIDSIFANDMTRPVTSNDLEKLVYMEAAIKETLRMFPVTPLVPRSLTNPETLLGYNWPAGQLFFISQYSLMHNKNVWEEPHKFNPDRFLKDTEKIQKKFFVPFGGGCRICPG</sequence>
<dbReference type="SUPFAM" id="SSF48264">
    <property type="entry name" value="Cytochrome P450"/>
    <property type="match status" value="1"/>
</dbReference>
<dbReference type="GO" id="GO:0020037">
    <property type="term" value="F:heme binding"/>
    <property type="evidence" value="ECO:0007669"/>
    <property type="project" value="InterPro"/>
</dbReference>
<evidence type="ECO:0000256" key="3">
    <source>
        <dbReference type="PIRSR" id="PIRSR602401-1"/>
    </source>
</evidence>